<dbReference type="RefSeq" id="WP_151646759.1">
    <property type="nucleotide sequence ID" value="NZ_WBVY01000004.1"/>
</dbReference>
<gene>
    <name evidence="2" type="ORF">F9K94_15565</name>
</gene>
<name>A0A7V7VSB7_9HYPH</name>
<dbReference type="EMBL" id="WBVY01000004">
    <property type="protein sequence ID" value="KAB2655943.1"/>
    <property type="molecule type" value="Genomic_DNA"/>
</dbReference>
<protein>
    <submittedName>
        <fullName evidence="2">Uncharacterized protein</fullName>
    </submittedName>
</protein>
<organism evidence="2 3">
    <name type="scientific">Brucella tritici</name>
    <dbReference type="NCBI Taxonomy" id="94626"/>
    <lineage>
        <taxon>Bacteria</taxon>
        <taxon>Pseudomonadati</taxon>
        <taxon>Pseudomonadota</taxon>
        <taxon>Alphaproteobacteria</taxon>
        <taxon>Hyphomicrobiales</taxon>
        <taxon>Brucellaceae</taxon>
        <taxon>Brucella/Ochrobactrum group</taxon>
        <taxon>Brucella</taxon>
    </lineage>
</organism>
<accession>A0A7V7VSB7</accession>
<evidence type="ECO:0000313" key="2">
    <source>
        <dbReference type="EMBL" id="KAB2655943.1"/>
    </source>
</evidence>
<evidence type="ECO:0000256" key="1">
    <source>
        <dbReference type="SAM" id="MobiDB-lite"/>
    </source>
</evidence>
<dbReference type="AlphaFoldDB" id="A0A7V7VSB7"/>
<evidence type="ECO:0000313" key="3">
    <source>
        <dbReference type="Proteomes" id="UP000460650"/>
    </source>
</evidence>
<comment type="caution">
    <text evidence="2">The sequence shown here is derived from an EMBL/GenBank/DDBJ whole genome shotgun (WGS) entry which is preliminary data.</text>
</comment>
<sequence>MSKARTFSKAEIMDAARAAAETGMCARLHKTGEIEFLHTIQNNEKNEEDESAESALERWVNEGRTRRSA</sequence>
<reference evidence="2 3" key="1">
    <citation type="submission" date="2019-09" db="EMBL/GenBank/DDBJ databases">
        <title>Taxonomic organization of the family Brucellaceae based on a phylogenomic approach.</title>
        <authorList>
            <person name="Leclercq S."/>
            <person name="Cloeckaert A."/>
            <person name="Zygmunt M.S."/>
        </authorList>
    </citation>
    <scope>NUCLEOTIDE SEQUENCE [LARGE SCALE GENOMIC DNA]</scope>
    <source>
        <strain evidence="2 3">TA93</strain>
    </source>
</reference>
<feature type="region of interest" description="Disordered" evidence="1">
    <location>
        <begin position="43"/>
        <end position="69"/>
    </location>
</feature>
<feature type="compositionally biased region" description="Basic and acidic residues" evidence="1">
    <location>
        <begin position="55"/>
        <end position="69"/>
    </location>
</feature>
<proteinExistence type="predicted"/>
<dbReference type="Proteomes" id="UP000460650">
    <property type="component" value="Unassembled WGS sequence"/>
</dbReference>